<dbReference type="Gene3D" id="1.10.1740.10">
    <property type="match status" value="1"/>
</dbReference>
<evidence type="ECO:0000259" key="5">
    <source>
        <dbReference type="Pfam" id="PF04542"/>
    </source>
</evidence>
<keyword evidence="3" id="KW-0731">Sigma factor</keyword>
<dbReference type="OrthoDB" id="5244716at2"/>
<keyword evidence="2" id="KW-0805">Transcription regulation</keyword>
<dbReference type="InterPro" id="IPR013324">
    <property type="entry name" value="RNA_pol_sigma_r3/r4-like"/>
</dbReference>
<dbReference type="InterPro" id="IPR036388">
    <property type="entry name" value="WH-like_DNA-bd_sf"/>
</dbReference>
<feature type="domain" description="RNA polymerase sigma factor 70 region 4 type 2" evidence="6">
    <location>
        <begin position="108"/>
        <end position="159"/>
    </location>
</feature>
<evidence type="ECO:0000313" key="7">
    <source>
        <dbReference type="EMBL" id="TCJ19488.1"/>
    </source>
</evidence>
<evidence type="ECO:0000259" key="6">
    <source>
        <dbReference type="Pfam" id="PF08281"/>
    </source>
</evidence>
<dbReference type="GO" id="GO:0003677">
    <property type="term" value="F:DNA binding"/>
    <property type="evidence" value="ECO:0007669"/>
    <property type="project" value="InterPro"/>
</dbReference>
<name>A0A4R1BPR7_9ACTN</name>
<proteinExistence type="inferred from homology"/>
<evidence type="ECO:0000313" key="8">
    <source>
        <dbReference type="Proteomes" id="UP000295244"/>
    </source>
</evidence>
<dbReference type="InterPro" id="IPR007627">
    <property type="entry name" value="RNA_pol_sigma70_r2"/>
</dbReference>
<accession>A0A4R1BPR7</accession>
<dbReference type="InterPro" id="IPR014284">
    <property type="entry name" value="RNA_pol_sigma-70_dom"/>
</dbReference>
<sequence>MATTDMPNRAQSWDWDAVRHRCLRLALSLLRSQEDAEEAVQEALLRGWQHAETCRNPEAPIPWLLTITRRECMRLAQHRNREMKKIEKCGERSGSYYDLGHNVALSIDLEAAIAKLSQEDRELFHLCYVQQLRQTEIAKTASLPEGTVKTKLRRIRARIRSSVEVR</sequence>
<dbReference type="PANTHER" id="PTHR43133">
    <property type="entry name" value="RNA POLYMERASE ECF-TYPE SIGMA FACTO"/>
    <property type="match status" value="1"/>
</dbReference>
<organism evidence="7 8">
    <name type="scientific">Rubrobacter taiwanensis</name>
    <dbReference type="NCBI Taxonomy" id="185139"/>
    <lineage>
        <taxon>Bacteria</taxon>
        <taxon>Bacillati</taxon>
        <taxon>Actinomycetota</taxon>
        <taxon>Rubrobacteria</taxon>
        <taxon>Rubrobacterales</taxon>
        <taxon>Rubrobacteraceae</taxon>
        <taxon>Rubrobacter</taxon>
    </lineage>
</organism>
<dbReference type="NCBIfam" id="TIGR02937">
    <property type="entry name" value="sigma70-ECF"/>
    <property type="match status" value="1"/>
</dbReference>
<evidence type="ECO:0000256" key="3">
    <source>
        <dbReference type="ARBA" id="ARBA00023082"/>
    </source>
</evidence>
<keyword evidence="4" id="KW-0804">Transcription</keyword>
<gene>
    <name evidence="7" type="ORF">E0L93_04910</name>
</gene>
<dbReference type="InterPro" id="IPR039425">
    <property type="entry name" value="RNA_pol_sigma-70-like"/>
</dbReference>
<comment type="similarity">
    <text evidence="1">Belongs to the sigma-70 factor family. ECF subfamily.</text>
</comment>
<dbReference type="SUPFAM" id="SSF88946">
    <property type="entry name" value="Sigma2 domain of RNA polymerase sigma factors"/>
    <property type="match status" value="1"/>
</dbReference>
<keyword evidence="8" id="KW-1185">Reference proteome</keyword>
<dbReference type="Pfam" id="PF08281">
    <property type="entry name" value="Sigma70_r4_2"/>
    <property type="match status" value="1"/>
</dbReference>
<evidence type="ECO:0000256" key="1">
    <source>
        <dbReference type="ARBA" id="ARBA00010641"/>
    </source>
</evidence>
<dbReference type="Pfam" id="PF04542">
    <property type="entry name" value="Sigma70_r2"/>
    <property type="match status" value="1"/>
</dbReference>
<dbReference type="GO" id="GO:0016987">
    <property type="term" value="F:sigma factor activity"/>
    <property type="evidence" value="ECO:0007669"/>
    <property type="project" value="UniProtKB-KW"/>
</dbReference>
<dbReference type="Gene3D" id="1.10.10.10">
    <property type="entry name" value="Winged helix-like DNA-binding domain superfamily/Winged helix DNA-binding domain"/>
    <property type="match status" value="1"/>
</dbReference>
<protein>
    <submittedName>
        <fullName evidence="7">RNA polymerase sigma factor</fullName>
    </submittedName>
</protein>
<feature type="domain" description="RNA polymerase sigma-70 region 2" evidence="5">
    <location>
        <begin position="19"/>
        <end position="81"/>
    </location>
</feature>
<dbReference type="GO" id="GO:0006352">
    <property type="term" value="P:DNA-templated transcription initiation"/>
    <property type="evidence" value="ECO:0007669"/>
    <property type="project" value="InterPro"/>
</dbReference>
<dbReference type="EMBL" id="SKBU01000008">
    <property type="protein sequence ID" value="TCJ19488.1"/>
    <property type="molecule type" value="Genomic_DNA"/>
</dbReference>
<comment type="caution">
    <text evidence="7">The sequence shown here is derived from an EMBL/GenBank/DDBJ whole genome shotgun (WGS) entry which is preliminary data.</text>
</comment>
<dbReference type="InterPro" id="IPR013249">
    <property type="entry name" value="RNA_pol_sigma70_r4_t2"/>
</dbReference>
<dbReference type="AlphaFoldDB" id="A0A4R1BPR7"/>
<evidence type="ECO:0000256" key="2">
    <source>
        <dbReference type="ARBA" id="ARBA00023015"/>
    </source>
</evidence>
<evidence type="ECO:0000256" key="4">
    <source>
        <dbReference type="ARBA" id="ARBA00023163"/>
    </source>
</evidence>
<dbReference type="PANTHER" id="PTHR43133:SF25">
    <property type="entry name" value="RNA POLYMERASE SIGMA FACTOR RFAY-RELATED"/>
    <property type="match status" value="1"/>
</dbReference>
<reference evidence="7 8" key="1">
    <citation type="submission" date="2019-03" db="EMBL/GenBank/DDBJ databases">
        <title>Whole genome sequence of a novel Rubrobacter taiwanensis strain, isolated from Yellowstone National Park.</title>
        <authorList>
            <person name="Freed S."/>
            <person name="Ramaley R.F."/>
            <person name="Kyndt J.A."/>
        </authorList>
    </citation>
    <scope>NUCLEOTIDE SEQUENCE [LARGE SCALE GENOMIC DNA]</scope>
    <source>
        <strain evidence="7 8">Yellowstone</strain>
    </source>
</reference>
<dbReference type="InterPro" id="IPR013325">
    <property type="entry name" value="RNA_pol_sigma_r2"/>
</dbReference>
<dbReference type="Proteomes" id="UP000295244">
    <property type="component" value="Unassembled WGS sequence"/>
</dbReference>
<dbReference type="SUPFAM" id="SSF88659">
    <property type="entry name" value="Sigma3 and sigma4 domains of RNA polymerase sigma factors"/>
    <property type="match status" value="1"/>
</dbReference>